<evidence type="ECO:0000256" key="2">
    <source>
        <dbReference type="SAM" id="Phobius"/>
    </source>
</evidence>
<feature type="compositionally biased region" description="Polar residues" evidence="1">
    <location>
        <begin position="206"/>
        <end position="216"/>
    </location>
</feature>
<organism evidence="3 4">
    <name type="scientific">Janthinobacterium aestuarii</name>
    <dbReference type="NCBI Taxonomy" id="2985511"/>
    <lineage>
        <taxon>Bacteria</taxon>
        <taxon>Pseudomonadati</taxon>
        <taxon>Pseudomonadota</taxon>
        <taxon>Betaproteobacteria</taxon>
        <taxon>Burkholderiales</taxon>
        <taxon>Oxalobacteraceae</taxon>
        <taxon>Janthinobacterium</taxon>
    </lineage>
</organism>
<name>A0ABZ2GUT8_9BURK</name>
<reference evidence="3 4" key="1">
    <citation type="submission" date="2024-01" db="EMBL/GenBank/DDBJ databases">
        <title>Draft genome sequences of nine bacterial species from freshwater ponds near Washington, DC.</title>
        <authorList>
            <person name="Pavloudi C."/>
            <person name="Oliver L."/>
            <person name="Slattery K."/>
            <person name="Lissner G."/>
            <person name="Saw J.H."/>
        </authorList>
    </citation>
    <scope>NUCLEOTIDE SEQUENCE [LARGE SCALE GENOMIC DNA]</scope>
    <source>
        <strain evidence="4">TB1-E2</strain>
    </source>
</reference>
<feature type="transmembrane region" description="Helical" evidence="2">
    <location>
        <begin position="12"/>
        <end position="31"/>
    </location>
</feature>
<feature type="compositionally biased region" description="Pro residues" evidence="1">
    <location>
        <begin position="180"/>
        <end position="192"/>
    </location>
</feature>
<dbReference type="Proteomes" id="UP001373909">
    <property type="component" value="Chromosome"/>
</dbReference>
<keyword evidence="2" id="KW-1133">Transmembrane helix</keyword>
<evidence type="ECO:0000313" key="4">
    <source>
        <dbReference type="Proteomes" id="UP001373909"/>
    </source>
</evidence>
<keyword evidence="2" id="KW-0812">Transmembrane</keyword>
<accession>A0ABZ2GUT8</accession>
<proteinExistence type="predicted"/>
<keyword evidence="2" id="KW-0472">Membrane</keyword>
<protein>
    <submittedName>
        <fullName evidence="3">Type II secretion system protein</fullName>
    </submittedName>
</protein>
<evidence type="ECO:0000313" key="3">
    <source>
        <dbReference type="EMBL" id="WWO48161.1"/>
    </source>
</evidence>
<dbReference type="RefSeq" id="WP_338681254.1">
    <property type="nucleotide sequence ID" value="NZ_CP142523.1"/>
</dbReference>
<sequence length="216" mass="23208">MHRSARRQRGFTYLGLIILVAILGLVGAAGLKMGSLLQRQTAEQELLDIGAQFSDALYSYATATPPGQPQQPPSLAALLRDPRTPQLRRHLRKLFVDPITGRAEWGLLYQPGSNGIIGVHSLSQAAPLKVGNFEARFAGFEGKAHFSEWRFMVDARVSSMPSAGPAAVPASDEAGIAPALPVPPLFSRPVTPPQEQSPSAPIEQPEPQNSDENTAE</sequence>
<keyword evidence="4" id="KW-1185">Reference proteome</keyword>
<gene>
    <name evidence="3" type="ORF">OPV09_08645</name>
</gene>
<dbReference type="EMBL" id="CP142523">
    <property type="protein sequence ID" value="WWO48161.1"/>
    <property type="molecule type" value="Genomic_DNA"/>
</dbReference>
<feature type="region of interest" description="Disordered" evidence="1">
    <location>
        <begin position="178"/>
        <end position="216"/>
    </location>
</feature>
<evidence type="ECO:0000256" key="1">
    <source>
        <dbReference type="SAM" id="MobiDB-lite"/>
    </source>
</evidence>